<gene>
    <name evidence="1" type="ORF">Anas_09404</name>
</gene>
<evidence type="ECO:0000313" key="1">
    <source>
        <dbReference type="EMBL" id="KAB7495818.1"/>
    </source>
</evidence>
<feature type="non-terminal residue" evidence="1">
    <location>
        <position position="25"/>
    </location>
</feature>
<name>A0A5N5SPY8_9CRUS</name>
<dbReference type="Proteomes" id="UP000326759">
    <property type="component" value="Unassembled WGS sequence"/>
</dbReference>
<proteinExistence type="predicted"/>
<reference evidence="1 2" key="1">
    <citation type="journal article" date="2019" name="PLoS Biol.">
        <title>Sex chromosomes control vertical transmission of feminizing Wolbachia symbionts in an isopod.</title>
        <authorList>
            <person name="Becking T."/>
            <person name="Chebbi M.A."/>
            <person name="Giraud I."/>
            <person name="Moumen B."/>
            <person name="Laverre T."/>
            <person name="Caubet Y."/>
            <person name="Peccoud J."/>
            <person name="Gilbert C."/>
            <person name="Cordaux R."/>
        </authorList>
    </citation>
    <scope>NUCLEOTIDE SEQUENCE [LARGE SCALE GENOMIC DNA]</scope>
    <source>
        <strain evidence="1">ANa2</strain>
        <tissue evidence="1">Whole body excluding digestive tract and cuticle</tissue>
    </source>
</reference>
<accession>A0A5N5SPY8</accession>
<keyword evidence="2" id="KW-1185">Reference proteome</keyword>
<evidence type="ECO:0000313" key="2">
    <source>
        <dbReference type="Proteomes" id="UP000326759"/>
    </source>
</evidence>
<dbReference type="AlphaFoldDB" id="A0A5N5SPY8"/>
<organism evidence="1 2">
    <name type="scientific">Armadillidium nasatum</name>
    <dbReference type="NCBI Taxonomy" id="96803"/>
    <lineage>
        <taxon>Eukaryota</taxon>
        <taxon>Metazoa</taxon>
        <taxon>Ecdysozoa</taxon>
        <taxon>Arthropoda</taxon>
        <taxon>Crustacea</taxon>
        <taxon>Multicrustacea</taxon>
        <taxon>Malacostraca</taxon>
        <taxon>Eumalacostraca</taxon>
        <taxon>Peracarida</taxon>
        <taxon>Isopoda</taxon>
        <taxon>Oniscidea</taxon>
        <taxon>Crinocheta</taxon>
        <taxon>Armadillidiidae</taxon>
        <taxon>Armadillidium</taxon>
    </lineage>
</organism>
<comment type="caution">
    <text evidence="1">The sequence shown here is derived from an EMBL/GenBank/DDBJ whole genome shotgun (WGS) entry which is preliminary data.</text>
</comment>
<dbReference type="EMBL" id="SEYY01022084">
    <property type="protein sequence ID" value="KAB7495818.1"/>
    <property type="molecule type" value="Genomic_DNA"/>
</dbReference>
<protein>
    <submittedName>
        <fullName evidence="1">Uncharacterized protein</fullName>
    </submittedName>
</protein>
<sequence length="25" mass="2974">MIFLIVTKYTRDIRNMVFPCIINAT</sequence>